<name>T1FFT2_HELRO</name>
<sequence>MSLDDSDIDLKLIYNDLKVSMDASKDHILNHSKCLGFLQLHIVQYLKTRVGRAWASRKALFVTKGAPNLKKILHRVEKICNLSTYAALTAKTKITPCHHPLSIYILNVTSIVKLHAIEHLKCDVYHLHPDIIIIITKSWLRPDHPDGLIAINGYTPFRKAGGIVTYLKTSISSQIHIISPHAINDAPEILCLKYIIDSEPYFICAIYHPPIHLLYEVYTLYSGFPLTKVTTLTKYGINYRNRSGLIVLRLGQNTVAKLDEFFLTKFFN</sequence>
<dbReference type="EnsemblMetazoa" id="HelroT180354">
    <property type="protein sequence ID" value="HelroP180354"/>
    <property type="gene ID" value="HelroG180354"/>
</dbReference>
<reference evidence="2" key="3">
    <citation type="submission" date="2015-06" db="UniProtKB">
        <authorList>
            <consortium name="EnsemblMetazoa"/>
        </authorList>
    </citation>
    <scope>IDENTIFICATION</scope>
</reference>
<dbReference type="InParanoid" id="T1FFT2"/>
<dbReference type="PANTHER" id="PTHR47510">
    <property type="entry name" value="REVERSE TRANSCRIPTASE DOMAIN-CONTAINING PROTEIN"/>
    <property type="match status" value="1"/>
</dbReference>
<keyword evidence="3" id="KW-1185">Reference proteome</keyword>
<dbReference type="RefSeq" id="XP_009027917.1">
    <property type="nucleotide sequence ID" value="XM_009029669.1"/>
</dbReference>
<evidence type="ECO:0000313" key="3">
    <source>
        <dbReference type="Proteomes" id="UP000015101"/>
    </source>
</evidence>
<dbReference type="EMBL" id="AMQM01007174">
    <property type="status" value="NOT_ANNOTATED_CDS"/>
    <property type="molecule type" value="Genomic_DNA"/>
</dbReference>
<protein>
    <submittedName>
        <fullName evidence="1 2">Uncharacterized protein</fullName>
    </submittedName>
</protein>
<dbReference type="PANTHER" id="PTHR47510:SF3">
    <property type="entry name" value="ENDO_EXONUCLEASE_PHOSPHATASE DOMAIN-CONTAINING PROTEIN"/>
    <property type="match status" value="1"/>
</dbReference>
<evidence type="ECO:0000313" key="1">
    <source>
        <dbReference type="EMBL" id="ESN93945.1"/>
    </source>
</evidence>
<dbReference type="GeneID" id="20207681"/>
<organism evidence="2 3">
    <name type="scientific">Helobdella robusta</name>
    <name type="common">Californian leech</name>
    <dbReference type="NCBI Taxonomy" id="6412"/>
    <lineage>
        <taxon>Eukaryota</taxon>
        <taxon>Metazoa</taxon>
        <taxon>Spiralia</taxon>
        <taxon>Lophotrochozoa</taxon>
        <taxon>Annelida</taxon>
        <taxon>Clitellata</taxon>
        <taxon>Hirudinea</taxon>
        <taxon>Rhynchobdellida</taxon>
        <taxon>Glossiphoniidae</taxon>
        <taxon>Helobdella</taxon>
    </lineage>
</organism>
<dbReference type="Proteomes" id="UP000015101">
    <property type="component" value="Unassembled WGS sequence"/>
</dbReference>
<reference evidence="1 3" key="2">
    <citation type="journal article" date="2013" name="Nature">
        <title>Insights into bilaterian evolution from three spiralian genomes.</title>
        <authorList>
            <person name="Simakov O."/>
            <person name="Marletaz F."/>
            <person name="Cho S.J."/>
            <person name="Edsinger-Gonzales E."/>
            <person name="Havlak P."/>
            <person name="Hellsten U."/>
            <person name="Kuo D.H."/>
            <person name="Larsson T."/>
            <person name="Lv J."/>
            <person name="Arendt D."/>
            <person name="Savage R."/>
            <person name="Osoegawa K."/>
            <person name="de Jong P."/>
            <person name="Grimwood J."/>
            <person name="Chapman J.A."/>
            <person name="Shapiro H."/>
            <person name="Aerts A."/>
            <person name="Otillar R.P."/>
            <person name="Terry A.Y."/>
            <person name="Boore J.L."/>
            <person name="Grigoriev I.V."/>
            <person name="Lindberg D.R."/>
            <person name="Seaver E.C."/>
            <person name="Weisblat D.A."/>
            <person name="Putnam N.H."/>
            <person name="Rokhsar D.S."/>
        </authorList>
    </citation>
    <scope>NUCLEOTIDE SEQUENCE</scope>
</reference>
<dbReference type="HOGENOM" id="CLU_1039298_0_0_1"/>
<accession>T1FFT2</accession>
<dbReference type="EMBL" id="KB097579">
    <property type="protein sequence ID" value="ESN93945.1"/>
    <property type="molecule type" value="Genomic_DNA"/>
</dbReference>
<reference evidence="3" key="1">
    <citation type="submission" date="2012-12" db="EMBL/GenBank/DDBJ databases">
        <authorList>
            <person name="Hellsten U."/>
            <person name="Grimwood J."/>
            <person name="Chapman J.A."/>
            <person name="Shapiro H."/>
            <person name="Aerts A."/>
            <person name="Otillar R.P."/>
            <person name="Terry A.Y."/>
            <person name="Boore J.L."/>
            <person name="Simakov O."/>
            <person name="Marletaz F."/>
            <person name="Cho S.-J."/>
            <person name="Edsinger-Gonzales E."/>
            <person name="Havlak P."/>
            <person name="Kuo D.-H."/>
            <person name="Larsson T."/>
            <person name="Lv J."/>
            <person name="Arendt D."/>
            <person name="Savage R."/>
            <person name="Osoegawa K."/>
            <person name="de Jong P."/>
            <person name="Lindberg D.R."/>
            <person name="Seaver E.C."/>
            <person name="Weisblat D.A."/>
            <person name="Putnam N.H."/>
            <person name="Grigoriev I.V."/>
            <person name="Rokhsar D.S."/>
        </authorList>
    </citation>
    <scope>NUCLEOTIDE SEQUENCE</scope>
</reference>
<proteinExistence type="predicted"/>
<evidence type="ECO:0000313" key="2">
    <source>
        <dbReference type="EnsemblMetazoa" id="HelroP180354"/>
    </source>
</evidence>
<dbReference type="KEGG" id="hro:HELRODRAFT_180354"/>
<dbReference type="AlphaFoldDB" id="T1FFT2"/>
<dbReference type="CTD" id="20207681"/>
<gene>
    <name evidence="2" type="primary">20207681</name>
    <name evidence="1" type="ORF">HELRODRAFT_180354</name>
</gene>